<evidence type="ECO:0000313" key="2">
    <source>
        <dbReference type="EMBL" id="GAA0662041.1"/>
    </source>
</evidence>
<organism evidence="2 3">
    <name type="scientific">Natronoarchaeum mannanilyticum</name>
    <dbReference type="NCBI Taxonomy" id="926360"/>
    <lineage>
        <taxon>Archaea</taxon>
        <taxon>Methanobacteriati</taxon>
        <taxon>Methanobacteriota</taxon>
        <taxon>Stenosarchaea group</taxon>
        <taxon>Halobacteria</taxon>
        <taxon>Halobacteriales</taxon>
        <taxon>Natronoarchaeaceae</taxon>
    </lineage>
</organism>
<proteinExistence type="predicted"/>
<feature type="compositionally biased region" description="Low complexity" evidence="1">
    <location>
        <begin position="212"/>
        <end position="231"/>
    </location>
</feature>
<protein>
    <submittedName>
        <fullName evidence="2">Uncharacterized protein</fullName>
    </submittedName>
</protein>
<dbReference type="AlphaFoldDB" id="A0AAV3T4M3"/>
<sequence length="299" mass="30021">MPVAAHLADMPDLSACYFCGAAADAQVREYDVVPDAADESLRSTATLCPGCREKLETVLSPVVRGARPSDEPVDVRLEAIEAGGADAAASTPTLEVESEDILAAADRSRDAADDEAAAADAEDSDAANADAASGGTGPASGVENGSATDAGAASSGADEGTASDDETDADDADPLAGPDADSPTDGIAFGDDADASASSSADAETESESTGDDGPTAGGSDAATASSGGSADDVDRPDADTYNRVVRLLQNREFPVNRSEFSELASSAYDIPADECANVIDYAIKRGELVEDSGMLKKP</sequence>
<reference evidence="2 3" key="1">
    <citation type="journal article" date="2019" name="Int. J. Syst. Evol. Microbiol.">
        <title>The Global Catalogue of Microorganisms (GCM) 10K type strain sequencing project: providing services to taxonomists for standard genome sequencing and annotation.</title>
        <authorList>
            <consortium name="The Broad Institute Genomics Platform"/>
            <consortium name="The Broad Institute Genome Sequencing Center for Infectious Disease"/>
            <person name="Wu L."/>
            <person name="Ma J."/>
        </authorList>
    </citation>
    <scope>NUCLEOTIDE SEQUENCE [LARGE SCALE GENOMIC DNA]</scope>
    <source>
        <strain evidence="2 3">JCM 16328</strain>
    </source>
</reference>
<dbReference type="EMBL" id="BAAADV010000001">
    <property type="protein sequence ID" value="GAA0662041.1"/>
    <property type="molecule type" value="Genomic_DNA"/>
</dbReference>
<comment type="caution">
    <text evidence="2">The sequence shown here is derived from an EMBL/GenBank/DDBJ whole genome shotgun (WGS) entry which is preliminary data.</text>
</comment>
<evidence type="ECO:0000256" key="1">
    <source>
        <dbReference type="SAM" id="MobiDB-lite"/>
    </source>
</evidence>
<feature type="region of interest" description="Disordered" evidence="1">
    <location>
        <begin position="105"/>
        <end position="239"/>
    </location>
</feature>
<evidence type="ECO:0000313" key="3">
    <source>
        <dbReference type="Proteomes" id="UP001500420"/>
    </source>
</evidence>
<feature type="compositionally biased region" description="Acidic residues" evidence="1">
    <location>
        <begin position="112"/>
        <end position="125"/>
    </location>
</feature>
<keyword evidence="3" id="KW-1185">Reference proteome</keyword>
<accession>A0AAV3T4M3</accession>
<feature type="compositionally biased region" description="Acidic residues" evidence="1">
    <location>
        <begin position="161"/>
        <end position="173"/>
    </location>
</feature>
<name>A0AAV3T4M3_9EURY</name>
<dbReference type="Proteomes" id="UP001500420">
    <property type="component" value="Unassembled WGS sequence"/>
</dbReference>
<feature type="compositionally biased region" description="Low complexity" evidence="1">
    <location>
        <begin position="145"/>
        <end position="160"/>
    </location>
</feature>
<gene>
    <name evidence="2" type="ORF">GCM10009020_03020</name>
</gene>